<reference evidence="1" key="1">
    <citation type="submission" date="2022-01" db="EMBL/GenBank/DDBJ databases">
        <authorList>
            <person name="King R."/>
        </authorList>
    </citation>
    <scope>NUCLEOTIDE SEQUENCE</scope>
</reference>
<proteinExistence type="predicted"/>
<sequence>MCSWMSRAQMERLLKLESLCSRHCTNRGRSLNSQPWTTCDKISFKRPCLQEKLILLGCHPNAAALHSLRSFHQIQVWLDATHLNPKHYGWTSSLQGLIPHHATKDPAPKSLLGSVSCTCRSADVSEPARSSKPS</sequence>
<protein>
    <submittedName>
        <fullName evidence="1">Uncharacterized protein</fullName>
    </submittedName>
</protein>
<keyword evidence="2" id="KW-1185">Reference proteome</keyword>
<accession>A0A9N9WZZ5</accession>
<dbReference type="AlphaFoldDB" id="A0A9N9WZZ5"/>
<evidence type="ECO:0000313" key="1">
    <source>
        <dbReference type="EMBL" id="CAG9813093.1"/>
    </source>
</evidence>
<organism evidence="1 2">
    <name type="scientific">Phaedon cochleariae</name>
    <name type="common">Mustard beetle</name>
    <dbReference type="NCBI Taxonomy" id="80249"/>
    <lineage>
        <taxon>Eukaryota</taxon>
        <taxon>Metazoa</taxon>
        <taxon>Ecdysozoa</taxon>
        <taxon>Arthropoda</taxon>
        <taxon>Hexapoda</taxon>
        <taxon>Insecta</taxon>
        <taxon>Pterygota</taxon>
        <taxon>Neoptera</taxon>
        <taxon>Endopterygota</taxon>
        <taxon>Coleoptera</taxon>
        <taxon>Polyphaga</taxon>
        <taxon>Cucujiformia</taxon>
        <taxon>Chrysomeloidea</taxon>
        <taxon>Chrysomelidae</taxon>
        <taxon>Chrysomelinae</taxon>
        <taxon>Chrysomelini</taxon>
        <taxon>Phaedon</taxon>
    </lineage>
</organism>
<dbReference type="EMBL" id="OU896707">
    <property type="protein sequence ID" value="CAG9813093.1"/>
    <property type="molecule type" value="Genomic_DNA"/>
</dbReference>
<reference evidence="1" key="2">
    <citation type="submission" date="2022-10" db="EMBL/GenBank/DDBJ databases">
        <authorList>
            <consortium name="ENA_rothamsted_submissions"/>
            <consortium name="culmorum"/>
            <person name="King R."/>
        </authorList>
    </citation>
    <scope>NUCLEOTIDE SEQUENCE</scope>
</reference>
<name>A0A9N9WZZ5_PHACE</name>
<dbReference type="Proteomes" id="UP001153737">
    <property type="component" value="Chromosome 1"/>
</dbReference>
<evidence type="ECO:0000313" key="2">
    <source>
        <dbReference type="Proteomes" id="UP001153737"/>
    </source>
</evidence>
<dbReference type="OrthoDB" id="6627597at2759"/>
<gene>
    <name evidence="1" type="ORF">PHAECO_LOCUS1190</name>
</gene>